<reference evidence="2 3" key="1">
    <citation type="submission" date="2020-08" db="EMBL/GenBank/DDBJ databases">
        <title>Sequencing the genomes of 1000 actinobacteria strains.</title>
        <authorList>
            <person name="Klenk H.-P."/>
        </authorList>
    </citation>
    <scope>NUCLEOTIDE SEQUENCE [LARGE SCALE GENOMIC DNA]</scope>
    <source>
        <strain evidence="2 3">DSM 45784</strain>
    </source>
</reference>
<organism evidence="2 3">
    <name type="scientific">Sphaerisporangium siamense</name>
    <dbReference type="NCBI Taxonomy" id="795645"/>
    <lineage>
        <taxon>Bacteria</taxon>
        <taxon>Bacillati</taxon>
        <taxon>Actinomycetota</taxon>
        <taxon>Actinomycetes</taxon>
        <taxon>Streptosporangiales</taxon>
        <taxon>Streptosporangiaceae</taxon>
        <taxon>Sphaerisporangium</taxon>
    </lineage>
</organism>
<evidence type="ECO:0000256" key="1">
    <source>
        <dbReference type="SAM" id="MobiDB-lite"/>
    </source>
</evidence>
<evidence type="ECO:0000313" key="2">
    <source>
        <dbReference type="EMBL" id="MBB4702911.1"/>
    </source>
</evidence>
<dbReference type="EMBL" id="JACHND010000001">
    <property type="protein sequence ID" value="MBB4702911.1"/>
    <property type="molecule type" value="Genomic_DNA"/>
</dbReference>
<protein>
    <submittedName>
        <fullName evidence="2">Uncharacterized protein</fullName>
    </submittedName>
</protein>
<gene>
    <name evidence="2" type="ORF">BJ982_004455</name>
</gene>
<dbReference type="AlphaFoldDB" id="A0A7W7GDD6"/>
<keyword evidence="3" id="KW-1185">Reference proteome</keyword>
<proteinExistence type="predicted"/>
<name>A0A7W7GDD6_9ACTN</name>
<evidence type="ECO:0000313" key="3">
    <source>
        <dbReference type="Proteomes" id="UP000542210"/>
    </source>
</evidence>
<feature type="region of interest" description="Disordered" evidence="1">
    <location>
        <begin position="1"/>
        <end position="20"/>
    </location>
</feature>
<sequence length="187" mass="21675">MEVETRRVVTPSHVGPRDPFHPTTEVEVILTHSSGVEVVRQGYEGGYLYEYKIPDGVPLDKEVSYYLLPPFRGQFARSWYEEGANFFSVWLQTEDIDAVVRAKSLLPEVGIAFSECELVIEGDRYRVERQKYHGGWCYYVTIEFGRPWPSLYFYPEMAPTREAPVIGVEVDETWFTSTFWVTDDKVP</sequence>
<dbReference type="RefSeq" id="WP_184882996.1">
    <property type="nucleotide sequence ID" value="NZ_BOOV01000005.1"/>
</dbReference>
<comment type="caution">
    <text evidence="2">The sequence shown here is derived from an EMBL/GenBank/DDBJ whole genome shotgun (WGS) entry which is preliminary data.</text>
</comment>
<accession>A0A7W7GDD6</accession>
<dbReference type="Proteomes" id="UP000542210">
    <property type="component" value="Unassembled WGS sequence"/>
</dbReference>